<feature type="transmembrane region" description="Helical" evidence="1">
    <location>
        <begin position="161"/>
        <end position="182"/>
    </location>
</feature>
<evidence type="ECO:0008006" key="3">
    <source>
        <dbReference type="Google" id="ProtNLM"/>
    </source>
</evidence>
<sequence>MLSESWSSDSRQDLVDVIRRVRNRWRLRIALRGVAVIFAAALTAFLVSSYGLEFFKFSGSAVVAFRVLTYLTIGGLAYWHLIRPLTRSVVDERVALYLEEHDPSLEAAVLSALEETKRGERSASSDYSPVLVDRLIQSAVDRCRMLDMGSDVEREKIRQSWSYLAVVGAVALLAFILGPSYLRYGASALITPTGSVEAASPYHIEVLPGNATIARGSDLTVTARLEGFETNDVNLFMRTSPSAPYERVPLIPQEDLESETPVIGGFETLLFDVRDETDYFIEAVGVQSETFTLDVIDLPYVDHLELEYHFPAYTGLEPRLIQDGADIAVLRGTEVQVRVFPTMSTPAGRLVFDETNSTELTRGEDGVLTAGFTVE</sequence>
<organism evidence="2">
    <name type="scientific">marine metagenome</name>
    <dbReference type="NCBI Taxonomy" id="408172"/>
    <lineage>
        <taxon>unclassified sequences</taxon>
        <taxon>metagenomes</taxon>
        <taxon>ecological metagenomes</taxon>
    </lineage>
</organism>
<evidence type="ECO:0000313" key="2">
    <source>
        <dbReference type="EMBL" id="SVB76889.1"/>
    </source>
</evidence>
<keyword evidence="1" id="KW-0472">Membrane</keyword>
<feature type="transmembrane region" description="Helical" evidence="1">
    <location>
        <begin position="29"/>
        <end position="51"/>
    </location>
</feature>
<dbReference type="EMBL" id="UINC01056635">
    <property type="protein sequence ID" value="SVB76889.1"/>
    <property type="molecule type" value="Genomic_DNA"/>
</dbReference>
<name>A0A382GPH1_9ZZZZ</name>
<dbReference type="AlphaFoldDB" id="A0A382GPH1"/>
<evidence type="ECO:0000256" key="1">
    <source>
        <dbReference type="SAM" id="Phobius"/>
    </source>
</evidence>
<gene>
    <name evidence="2" type="ORF">METZ01_LOCUS229743</name>
</gene>
<keyword evidence="1" id="KW-0812">Transmembrane</keyword>
<reference evidence="2" key="1">
    <citation type="submission" date="2018-05" db="EMBL/GenBank/DDBJ databases">
        <authorList>
            <person name="Lanie J.A."/>
            <person name="Ng W.-L."/>
            <person name="Kazmierczak K.M."/>
            <person name="Andrzejewski T.M."/>
            <person name="Davidsen T.M."/>
            <person name="Wayne K.J."/>
            <person name="Tettelin H."/>
            <person name="Glass J.I."/>
            <person name="Rusch D."/>
            <person name="Podicherti R."/>
            <person name="Tsui H.-C.T."/>
            <person name="Winkler M.E."/>
        </authorList>
    </citation>
    <scope>NUCLEOTIDE SEQUENCE</scope>
</reference>
<protein>
    <recommendedName>
        <fullName evidence="3">DUF4175 domain-containing protein</fullName>
    </recommendedName>
</protein>
<accession>A0A382GPH1</accession>
<feature type="non-terminal residue" evidence="2">
    <location>
        <position position="375"/>
    </location>
</feature>
<feature type="transmembrane region" description="Helical" evidence="1">
    <location>
        <begin position="57"/>
        <end position="79"/>
    </location>
</feature>
<proteinExistence type="predicted"/>
<keyword evidence="1" id="KW-1133">Transmembrane helix</keyword>